<feature type="region of interest" description="Disordered" evidence="1">
    <location>
        <begin position="71"/>
        <end position="91"/>
    </location>
</feature>
<dbReference type="AlphaFoldDB" id="A0ABD5Y1Z0"/>
<evidence type="ECO:0000256" key="1">
    <source>
        <dbReference type="SAM" id="MobiDB-lite"/>
    </source>
</evidence>
<accession>A0ABD5Y1Z0</accession>
<name>A0ABD5Y1Z0_9EURY</name>
<keyword evidence="3" id="KW-1185">Reference proteome</keyword>
<evidence type="ECO:0000313" key="2">
    <source>
        <dbReference type="EMBL" id="MFC7140926.1"/>
    </source>
</evidence>
<dbReference type="GeneID" id="78821232"/>
<organism evidence="2 3">
    <name type="scientific">Halosimplex aquaticum</name>
    <dbReference type="NCBI Taxonomy" id="3026162"/>
    <lineage>
        <taxon>Archaea</taxon>
        <taxon>Methanobacteriati</taxon>
        <taxon>Methanobacteriota</taxon>
        <taxon>Stenosarchaea group</taxon>
        <taxon>Halobacteria</taxon>
        <taxon>Halobacteriales</taxon>
        <taxon>Haloarculaceae</taxon>
        <taxon>Halosimplex</taxon>
    </lineage>
</organism>
<reference evidence="2 3" key="1">
    <citation type="journal article" date="2019" name="Int. J. Syst. Evol. Microbiol.">
        <title>The Global Catalogue of Microorganisms (GCM) 10K type strain sequencing project: providing services to taxonomists for standard genome sequencing and annotation.</title>
        <authorList>
            <consortium name="The Broad Institute Genomics Platform"/>
            <consortium name="The Broad Institute Genome Sequencing Center for Infectious Disease"/>
            <person name="Wu L."/>
            <person name="Ma J."/>
        </authorList>
    </citation>
    <scope>NUCLEOTIDE SEQUENCE [LARGE SCALE GENOMIC DNA]</scope>
    <source>
        <strain evidence="2 3">XZYJT29</strain>
    </source>
</reference>
<evidence type="ECO:0000313" key="3">
    <source>
        <dbReference type="Proteomes" id="UP001596432"/>
    </source>
</evidence>
<comment type="caution">
    <text evidence="2">The sequence shown here is derived from an EMBL/GenBank/DDBJ whole genome shotgun (WGS) entry which is preliminary data.</text>
</comment>
<protein>
    <submittedName>
        <fullName evidence="2">Uncharacterized protein</fullName>
    </submittedName>
</protein>
<gene>
    <name evidence="2" type="ORF">ACFQMA_13965</name>
</gene>
<dbReference type="RefSeq" id="WP_274322012.1">
    <property type="nucleotide sequence ID" value="NZ_CP118158.1"/>
</dbReference>
<proteinExistence type="predicted"/>
<dbReference type="Proteomes" id="UP001596432">
    <property type="component" value="Unassembled WGS sequence"/>
</dbReference>
<sequence>MPTYDTTTADESIHDRQPLDGATTTLASLTVPAGELWYVDGVYVTADGSGDASGVEVSVGVGDGATLDGIAPSIDRAGRGSSVGVDTTRPDGGAATVDAYASAGEEIRVVESYEQGSTGGYHYSVQVRRVV</sequence>
<dbReference type="EMBL" id="JBHTAS010000001">
    <property type="protein sequence ID" value="MFC7140926.1"/>
    <property type="molecule type" value="Genomic_DNA"/>
</dbReference>